<name>A0A914VUL2_9BILA</name>
<dbReference type="InterPro" id="IPR006150">
    <property type="entry name" value="Cys_repeat_1"/>
</dbReference>
<evidence type="ECO:0000256" key="1">
    <source>
        <dbReference type="SAM" id="SignalP"/>
    </source>
</evidence>
<dbReference type="CDD" id="cd22593">
    <property type="entry name" value="Kunitz_conkunitzin"/>
    <property type="match status" value="1"/>
</dbReference>
<keyword evidence="3" id="KW-1185">Reference proteome</keyword>
<accession>A0A914VUL2</accession>
<dbReference type="InterPro" id="IPR002223">
    <property type="entry name" value="Kunitz_BPTI"/>
</dbReference>
<dbReference type="SUPFAM" id="SSF57362">
    <property type="entry name" value="BPTI-like"/>
    <property type="match status" value="5"/>
</dbReference>
<dbReference type="AlphaFoldDB" id="A0A914VUL2"/>
<reference evidence="4" key="1">
    <citation type="submission" date="2022-11" db="UniProtKB">
        <authorList>
            <consortium name="WormBaseParasite"/>
        </authorList>
    </citation>
    <scope>IDENTIFICATION</scope>
</reference>
<sequence length="947" mass="99868">MILTCSAIIIALAAGLADAVYYGSGTVGASCNFNTDCVTAATMYCNVGACACYSDYTSYLGYCYAKIDPGTSGCAYDFQCSAVWPGATCVGSTGGAATDGTCRCPSPDYIERETRDGTVCTKFNDALGSPTDATCPLPENGGHSAVLTNDPTTTPPFIVQCNPDATAVDTTTPADGLCQYTSSDGVTLIDVSDRYDCIATSVLPGICCPNRAFTCIQSRQTPSTAITAETRYWYNSVTGGCEPFLWDPFDTTGIDVSPNNFRTLEHCQSYCGGTCDRGSPAYETPTTSTNVYDQTPDLCTYTTDCADSTNYACELVDSNSYCCPTVASNCGPYGGLADTTQALPNVGFLTTNYQTQTRYYYNEDTLTCTSFQYQGAGGNYNNFITQASCLQYCQASVCTQGNPLKDAVGATLTCSTSTSCPSTHTCYNARCCPKPRFVCQQEKRPGDGASSTNIRYWWNQYTRQCEELLYTGQNGNDNNFLTLTACQSYCSNIRIAPQCQQGEALVNTGVDQYTQCGTTTTTSCGSNYECTFDGYVYGCCPTKAYVCGISSSTGIVCNGPASTRYYYNTLTQTCTSFSFNGCDGNPNNFRDLNTCNTFCGAGGCPYGGTPYQATSSSSFQTCATTADCVGNYECTTVTAGITNNNYCCPSRSFVCQQSIYSGANCGTVSVTRWVYRYTTGVCEQFTFTGCAGTSNSFATQQQCLTFCGSSACLPGEVARADAFGSPLSCSSDASCGTGYKCRFDTLTSRSFCCGSDAAGVCNVDQRAYLDPSTGAASQCTPSLGSTACYTGFNCQLNTVLGKYYCCTSLNGTVCPVNRAPYQLNNVAQSCSLSVSGVCPTGYSCQTPLGAGYTSYTGFCCTSNDVCPTGGNYFRETTGTFIGSARACTIGGVACPTGFYCAPLNGGTSGYCCSGGATAENGGCPPGQFIQILTTSPTTYAYCNPFNG</sequence>
<dbReference type="SMART" id="SM00289">
    <property type="entry name" value="WR1"/>
    <property type="match status" value="8"/>
</dbReference>
<dbReference type="InterPro" id="IPR020901">
    <property type="entry name" value="Prtase_inh_Kunz-CS"/>
</dbReference>
<dbReference type="InterPro" id="IPR028150">
    <property type="entry name" value="Lustrin_cystein"/>
</dbReference>
<dbReference type="Pfam" id="PF14625">
    <property type="entry name" value="Lustrin_cystein"/>
    <property type="match status" value="6"/>
</dbReference>
<dbReference type="PROSITE" id="PS00280">
    <property type="entry name" value="BPTI_KUNITZ_1"/>
    <property type="match status" value="2"/>
</dbReference>
<evidence type="ECO:0000259" key="2">
    <source>
        <dbReference type="PROSITE" id="PS50279"/>
    </source>
</evidence>
<feature type="domain" description="BPTI/Kunitz inhibitor" evidence="2">
    <location>
        <begin position="215"/>
        <end position="271"/>
    </location>
</feature>
<feature type="signal peptide" evidence="1">
    <location>
        <begin position="1"/>
        <end position="19"/>
    </location>
</feature>
<dbReference type="SMART" id="SM00131">
    <property type="entry name" value="KU"/>
    <property type="match status" value="5"/>
</dbReference>
<dbReference type="PROSITE" id="PS50279">
    <property type="entry name" value="BPTI_KUNITZ_2"/>
    <property type="match status" value="5"/>
</dbReference>
<dbReference type="CDD" id="cd00109">
    <property type="entry name" value="Kunitz-type"/>
    <property type="match status" value="2"/>
</dbReference>
<evidence type="ECO:0000313" key="4">
    <source>
        <dbReference type="WBParaSite" id="PSAMB.scaffold2431size23264.g17808.t1"/>
    </source>
</evidence>
<feature type="chain" id="PRO_5037318190" evidence="1">
    <location>
        <begin position="20"/>
        <end position="947"/>
    </location>
</feature>
<dbReference type="Pfam" id="PF00014">
    <property type="entry name" value="Kunitz_BPTI"/>
    <property type="match status" value="5"/>
</dbReference>
<dbReference type="PANTHER" id="PTHR46339:SF7">
    <property type="entry name" value="BPTI_KUNITZ INHIBITOR DOMAIN-CONTAINING PROTEIN"/>
    <property type="match status" value="1"/>
</dbReference>
<feature type="domain" description="BPTI/Kunitz inhibitor" evidence="2">
    <location>
        <begin position="655"/>
        <end position="707"/>
    </location>
</feature>
<protein>
    <submittedName>
        <fullName evidence="4">BPTI/Kunitz inhibitor domain-containing protein</fullName>
    </submittedName>
</protein>
<dbReference type="PANTHER" id="PTHR46339">
    <property type="entry name" value="PROTEIN CBG15282-RELATED"/>
    <property type="match status" value="1"/>
</dbReference>
<dbReference type="GO" id="GO:0004867">
    <property type="term" value="F:serine-type endopeptidase inhibitor activity"/>
    <property type="evidence" value="ECO:0007669"/>
    <property type="project" value="InterPro"/>
</dbReference>
<feature type="domain" description="BPTI/Kunitz inhibitor" evidence="2">
    <location>
        <begin position="340"/>
        <end position="393"/>
    </location>
</feature>
<organism evidence="3 4">
    <name type="scientific">Plectus sambesii</name>
    <dbReference type="NCBI Taxonomy" id="2011161"/>
    <lineage>
        <taxon>Eukaryota</taxon>
        <taxon>Metazoa</taxon>
        <taxon>Ecdysozoa</taxon>
        <taxon>Nematoda</taxon>
        <taxon>Chromadorea</taxon>
        <taxon>Plectida</taxon>
        <taxon>Plectina</taxon>
        <taxon>Plectoidea</taxon>
        <taxon>Plectidae</taxon>
        <taxon>Plectus</taxon>
    </lineage>
</organism>
<dbReference type="Gene3D" id="4.10.410.10">
    <property type="entry name" value="Pancreatic trypsin inhibitor Kunitz domain"/>
    <property type="match status" value="5"/>
</dbReference>
<feature type="domain" description="BPTI/Kunitz inhibitor" evidence="2">
    <location>
        <begin position="439"/>
        <end position="490"/>
    </location>
</feature>
<keyword evidence="1" id="KW-0732">Signal</keyword>
<dbReference type="Proteomes" id="UP000887566">
    <property type="component" value="Unplaced"/>
</dbReference>
<feature type="domain" description="BPTI/Kunitz inhibitor" evidence="2">
    <location>
        <begin position="547"/>
        <end position="599"/>
    </location>
</feature>
<dbReference type="InterPro" id="IPR036880">
    <property type="entry name" value="Kunitz_BPTI_sf"/>
</dbReference>
<evidence type="ECO:0000313" key="3">
    <source>
        <dbReference type="Proteomes" id="UP000887566"/>
    </source>
</evidence>
<dbReference type="WBParaSite" id="PSAMB.scaffold2431size23264.g17808.t1">
    <property type="protein sequence ID" value="PSAMB.scaffold2431size23264.g17808.t1"/>
    <property type="gene ID" value="PSAMB.scaffold2431size23264.g17808"/>
</dbReference>
<proteinExistence type="predicted"/>
<dbReference type="InterPro" id="IPR053014">
    <property type="entry name" value="Cuticle_assoc_divergent"/>
</dbReference>